<comment type="caution">
    <text evidence="1">The sequence shown here is derived from an EMBL/GenBank/DDBJ whole genome shotgun (WGS) entry which is preliminary data.</text>
</comment>
<evidence type="ECO:0000313" key="2">
    <source>
        <dbReference type="Proteomes" id="UP000693942"/>
    </source>
</evidence>
<organism evidence="1 2">
    <name type="scientific">Fusarium oxysporum f. sp. raphani</name>
    <dbReference type="NCBI Taxonomy" id="96318"/>
    <lineage>
        <taxon>Eukaryota</taxon>
        <taxon>Fungi</taxon>
        <taxon>Dikarya</taxon>
        <taxon>Ascomycota</taxon>
        <taxon>Pezizomycotina</taxon>
        <taxon>Sordariomycetes</taxon>
        <taxon>Hypocreomycetidae</taxon>
        <taxon>Hypocreales</taxon>
        <taxon>Nectriaceae</taxon>
        <taxon>Fusarium</taxon>
        <taxon>Fusarium oxysporum species complex</taxon>
    </lineage>
</organism>
<evidence type="ECO:0000313" key="1">
    <source>
        <dbReference type="EMBL" id="KAG7408896.1"/>
    </source>
</evidence>
<gene>
    <name evidence="1" type="ORF">Forpi1262_v017883</name>
</gene>
<proteinExistence type="predicted"/>
<reference evidence="1" key="1">
    <citation type="submission" date="2021-04" db="EMBL/GenBank/DDBJ databases">
        <title>First draft genome resource for Brassicaceae pathogens Fusarium oxysporum f. sp. raphani and Fusarium oxysporum f. sp. rapae.</title>
        <authorList>
            <person name="Asai S."/>
        </authorList>
    </citation>
    <scope>NUCLEOTIDE SEQUENCE</scope>
    <source>
        <strain evidence="1">Tf1262</strain>
    </source>
</reference>
<name>A0A8J5NNV0_FUSOX</name>
<sequence>MDGDVKTRAAGWLLDVWQKRDAVRPSRLRRLQMFDAWQLASKGPLESVAPCRQRLRVVMELDPYTSVTYDVARWPVADLRVVNRDMA</sequence>
<dbReference type="AlphaFoldDB" id="A0A8J5NNV0"/>
<accession>A0A8J5NNV0</accession>
<protein>
    <submittedName>
        <fullName evidence="1">Uncharacterized protein</fullName>
    </submittedName>
</protein>
<dbReference type="Proteomes" id="UP000693942">
    <property type="component" value="Unassembled WGS sequence"/>
</dbReference>
<dbReference type="EMBL" id="JAELUR010000028">
    <property type="protein sequence ID" value="KAG7408896.1"/>
    <property type="molecule type" value="Genomic_DNA"/>
</dbReference>